<dbReference type="Proteomes" id="UP001060504">
    <property type="component" value="Unassembled WGS sequence"/>
</dbReference>
<dbReference type="PANTHER" id="PTHR38733:SF1">
    <property type="entry name" value="TYPE IV METHYL-DIRECTED RESTRICTION ENZYME ECOKMCRBC"/>
    <property type="match status" value="1"/>
</dbReference>
<evidence type="ECO:0000313" key="1">
    <source>
        <dbReference type="EMBL" id="GJF14195.1"/>
    </source>
</evidence>
<keyword evidence="2" id="KW-1185">Reference proteome</keyword>
<reference evidence="1 2" key="1">
    <citation type="submission" date="2021-08" db="EMBL/GenBank/DDBJ databases">
        <title>Draft genome sequence of Mycolicibacterium sp. NGTWS1702 strain.</title>
        <authorList>
            <person name="Matsumoto M."/>
            <person name="Tang B.C.C."/>
            <person name="Machida Y."/>
            <person name="Matoyama H."/>
            <person name="Kishihara T."/>
            <person name="Sato S."/>
            <person name="Kondo I."/>
            <person name="Sano M."/>
            <person name="Kato G."/>
        </authorList>
    </citation>
    <scope>NUCLEOTIDE SEQUENCE [LARGE SCALE GENOMIC DNA]</scope>
    <source>
        <strain evidence="1 2">NGTWSNA01</strain>
    </source>
</reference>
<proteinExistence type="predicted"/>
<evidence type="ECO:0000313" key="2">
    <source>
        <dbReference type="Proteomes" id="UP001060504"/>
    </source>
</evidence>
<dbReference type="EMBL" id="BPRH01001652">
    <property type="protein sequence ID" value="GJF14195.1"/>
    <property type="molecule type" value="Genomic_DNA"/>
</dbReference>
<evidence type="ECO:0008006" key="3">
    <source>
        <dbReference type="Google" id="ProtNLM"/>
    </source>
</evidence>
<dbReference type="InterPro" id="IPR019292">
    <property type="entry name" value="McrC"/>
</dbReference>
<organism evidence="1 2">
    <name type="scientific">Mycolicibacterium cyprinidarum</name>
    <dbReference type="NCBI Taxonomy" id="2860311"/>
    <lineage>
        <taxon>Bacteria</taxon>
        <taxon>Bacillati</taxon>
        <taxon>Actinomycetota</taxon>
        <taxon>Actinomycetes</taxon>
        <taxon>Mycobacteriales</taxon>
        <taxon>Mycobacteriaceae</taxon>
        <taxon>Mycolicibacterium</taxon>
    </lineage>
</organism>
<dbReference type="Pfam" id="PF10117">
    <property type="entry name" value="McrBC"/>
    <property type="match status" value="1"/>
</dbReference>
<protein>
    <recommendedName>
        <fullName evidence="3">Restriction endonuclease</fullName>
    </recommendedName>
</protein>
<comment type="caution">
    <text evidence="1">The sequence shown here is derived from an EMBL/GenBank/DDBJ whole genome shotgun (WGS) entry which is preliminary data.</text>
</comment>
<gene>
    <name evidence="1" type="ORF">NGTWS1702_15680</name>
</gene>
<sequence>MLQTIELVEYETKRVRSPAPSDADLKLAEALSAFGDLAPRLKVRWLAGGRVEVTAGSWVGIVRFSSLEIRVVPKLVGGAYGVLRMLDYGSGVRLLARLPSDQQLPAGGTDLFELIVMLLVEETKSLLRGGLIRDYRSAEETLSVMRGRLKMREQYLRRYGSLDRLECSFDEYDGDVPENQLVAAALSAAGPRVQGLDLKANTRKLDTLIRGVCNPTSVDAEWFRRRISYGRRNLRYRPAHELALLVLDGLALRDLFDTSSTTTNAFMLNMNVIFERFITRLVSESLQESNLRVSTQESFRTVIVDEDSGDTYSSVRPDLVIIDTVFGRAVPVDVKYKLYDRKKISPSDVHQLFLYAYVLTGDSEQRVGGIVYPSTRFTSGPRLKVKSIDGSSGAYIRGVGLDVPQALESLNTPAEQQLHIDVLSFVREMTGLHETSLVDAGK</sequence>
<name>A0ABQ4VAP3_9MYCO</name>
<accession>A0ABQ4VAP3</accession>
<dbReference type="PANTHER" id="PTHR38733">
    <property type="entry name" value="PROTEIN MCRC"/>
    <property type="match status" value="1"/>
</dbReference>